<dbReference type="Proteomes" id="UP000824533">
    <property type="component" value="Linkage Group LG29"/>
</dbReference>
<protein>
    <submittedName>
        <fullName evidence="1">Uncharacterized protein</fullName>
    </submittedName>
</protein>
<reference evidence="1 2" key="1">
    <citation type="journal article" date="2021" name="Front. Genet.">
        <title>Chromosome-Level Genome Assembly Reveals Significant Gene Expansion in the Toll and IMD Signaling Pathways of Dendrolimus kikuchii.</title>
        <authorList>
            <person name="Zhou J."/>
            <person name="Wu P."/>
            <person name="Xiong Z."/>
            <person name="Liu N."/>
            <person name="Zhao N."/>
            <person name="Ji M."/>
            <person name="Qiu Y."/>
            <person name="Yang B."/>
        </authorList>
    </citation>
    <scope>NUCLEOTIDE SEQUENCE [LARGE SCALE GENOMIC DNA]</scope>
    <source>
        <strain evidence="1">Ann1</strain>
    </source>
</reference>
<name>A0ACC1CE03_9NEOP</name>
<proteinExistence type="predicted"/>
<keyword evidence="2" id="KW-1185">Reference proteome</keyword>
<organism evidence="1 2">
    <name type="scientific">Dendrolimus kikuchii</name>
    <dbReference type="NCBI Taxonomy" id="765133"/>
    <lineage>
        <taxon>Eukaryota</taxon>
        <taxon>Metazoa</taxon>
        <taxon>Ecdysozoa</taxon>
        <taxon>Arthropoda</taxon>
        <taxon>Hexapoda</taxon>
        <taxon>Insecta</taxon>
        <taxon>Pterygota</taxon>
        <taxon>Neoptera</taxon>
        <taxon>Endopterygota</taxon>
        <taxon>Lepidoptera</taxon>
        <taxon>Glossata</taxon>
        <taxon>Ditrysia</taxon>
        <taxon>Bombycoidea</taxon>
        <taxon>Lasiocampidae</taxon>
        <taxon>Dendrolimus</taxon>
    </lineage>
</organism>
<comment type="caution">
    <text evidence="1">The sequence shown here is derived from an EMBL/GenBank/DDBJ whole genome shotgun (WGS) entry which is preliminary data.</text>
</comment>
<sequence length="775" mass="84206">MAVNKLITLLWVVGVVSAQNFKVCILSSSPTLCRNLERDGSQAVCLSVESNRANALPPGCGLFARLLRQAAQPQEIGFFFRSCTDKICVCMYMVMMKAAVSFLTQPYAYESVAIVPNNHTGGLDGLRGGRYCHPGMDEQDLRWSPRVLKTLELNAARTDRCPESPTAHKTAEELEVETLSNFFSAACRPGPWSANATVDADLKSRFTSLCSLCGTNSTCSGYTLDMGVAIAGVRNDNRHIQALECLRVNSNASEPAVAYVAWAHVREFFTTRNPQDAASYSVLCPNGTLVGLTLEQLNNATSPCSIVSQPWGAIVTSTTQAAAVWNGLRTWWPNGSDPGGNTWQSVLFGALAGGATAKVVFQDTPITLINYTAPIRSIPNIDSTASCLPARRWCTLSTLEQTKCSWARNAAYSLGLEPTISCQQRTSVLECLSDIQADRADFISSPSNYGFLARQQYKLTPVKLVQNTRSEASRVAAFVKDSAAQNNNITRFENLRGTKACFPEFGGLAYVAFVRAAHERGVINKAQCDYGTAVAEFFDGACAPGAMDANHAITDISFDGESMCSVCKPSITTIGNFSDSICSWDYSNMYYGNNGSLACLNDPDTSVAFLNIRNINNHLTSLGLQASQFRALCYNNSLAVNPGVAIDDNCLLAYVVDAEVVTRRDDPLYNSLNALFDSIDLHFGYNAASGRQLINFEIFSPFDGTSDLLFKDSTIGLTEPSIDSSHEPARNYIELFRHLQACTGTAAPVAGLATRSIYSFVGLFVMAFMTRFVLY</sequence>
<gene>
    <name evidence="1" type="ORF">K1T71_014441</name>
</gene>
<dbReference type="EMBL" id="CM034415">
    <property type="protein sequence ID" value="KAJ0169835.1"/>
    <property type="molecule type" value="Genomic_DNA"/>
</dbReference>
<accession>A0ACC1CE03</accession>
<evidence type="ECO:0000313" key="1">
    <source>
        <dbReference type="EMBL" id="KAJ0169835.1"/>
    </source>
</evidence>
<evidence type="ECO:0000313" key="2">
    <source>
        <dbReference type="Proteomes" id="UP000824533"/>
    </source>
</evidence>